<proteinExistence type="predicted"/>
<dbReference type="AlphaFoldDB" id="A0A8H3F146"/>
<dbReference type="OrthoDB" id="10066125at2759"/>
<keyword evidence="2" id="KW-1185">Reference proteome</keyword>
<organism evidence="1 2">
    <name type="scientific">Gomphillus americanus</name>
    <dbReference type="NCBI Taxonomy" id="1940652"/>
    <lineage>
        <taxon>Eukaryota</taxon>
        <taxon>Fungi</taxon>
        <taxon>Dikarya</taxon>
        <taxon>Ascomycota</taxon>
        <taxon>Pezizomycotina</taxon>
        <taxon>Lecanoromycetes</taxon>
        <taxon>OSLEUM clade</taxon>
        <taxon>Ostropomycetidae</taxon>
        <taxon>Ostropales</taxon>
        <taxon>Graphidaceae</taxon>
        <taxon>Gomphilloideae</taxon>
        <taxon>Gomphillus</taxon>
    </lineage>
</organism>
<reference evidence="1" key="1">
    <citation type="submission" date="2021-03" db="EMBL/GenBank/DDBJ databases">
        <authorList>
            <person name="Tagirdzhanova G."/>
        </authorList>
    </citation>
    <scope>NUCLEOTIDE SEQUENCE</scope>
</reference>
<evidence type="ECO:0000313" key="1">
    <source>
        <dbReference type="EMBL" id="CAF9916291.1"/>
    </source>
</evidence>
<sequence>MESKHKTAVKSVEDREGKVIAVKIANHDRIRAMEICEALGCTIANTPGTDQIKPRLLGMKGQHVDFNDLDFGEGYIDIRLKSQKNKDKPMVKSNRVDLSVIPSEAHTVIASEKAEDDAADGDDFIQLDIGEGREYQSLNLNHRLRKKIRRAVDRVQLQKELLVRSRVKFLLRGMGVAVPPELSSYGRPRHIRGQRVLESGILETDKKARIRQRVELAEFNRAAKVLRKQAKRHAVEAGLRAYAIATKRITSDPDAPTWIYGVGWKEPEVEDPKNIVRPEDVKLLRQDAEQAAGEMDDIYSWADEDEDLDLSQF</sequence>
<evidence type="ECO:0000313" key="2">
    <source>
        <dbReference type="Proteomes" id="UP000664169"/>
    </source>
</evidence>
<dbReference type="Proteomes" id="UP000664169">
    <property type="component" value="Unassembled WGS sequence"/>
</dbReference>
<name>A0A8H3F146_9LECA</name>
<comment type="caution">
    <text evidence="1">The sequence shown here is derived from an EMBL/GenBank/DDBJ whole genome shotgun (WGS) entry which is preliminary data.</text>
</comment>
<accession>A0A8H3F146</accession>
<dbReference type="EMBL" id="CAJPDQ010000011">
    <property type="protein sequence ID" value="CAF9916291.1"/>
    <property type="molecule type" value="Genomic_DNA"/>
</dbReference>
<protein>
    <submittedName>
        <fullName evidence="1">Uncharacterized protein</fullName>
    </submittedName>
</protein>
<gene>
    <name evidence="1" type="ORF">GOMPHAMPRED_000949</name>
</gene>